<dbReference type="InterPro" id="IPR050472">
    <property type="entry name" value="Anth_synth/Amidotransfase"/>
</dbReference>
<dbReference type="STRING" id="296218.AWN68_10770"/>
<dbReference type="SUPFAM" id="SSF52317">
    <property type="entry name" value="Class I glutamine amidotransferase-like"/>
    <property type="match status" value="1"/>
</dbReference>
<dbReference type="EMBL" id="LRDB01000050">
    <property type="protein sequence ID" value="KYG73160.1"/>
    <property type="molecule type" value="Genomic_DNA"/>
</dbReference>
<gene>
    <name evidence="3" type="ORF">AWN68_10770</name>
</gene>
<dbReference type="NCBIfam" id="TIGR00566">
    <property type="entry name" value="trpG_papA"/>
    <property type="match status" value="1"/>
</dbReference>
<dbReference type="GO" id="GO:0004049">
    <property type="term" value="F:anthranilate synthase activity"/>
    <property type="evidence" value="ECO:0007669"/>
    <property type="project" value="TreeGrafter"/>
</dbReference>
<dbReference type="InterPro" id="IPR017926">
    <property type="entry name" value="GATASE"/>
</dbReference>
<dbReference type="PANTHER" id="PTHR43418:SF4">
    <property type="entry name" value="MULTIFUNCTIONAL TRYPTOPHAN BIOSYNTHESIS PROTEIN"/>
    <property type="match status" value="1"/>
</dbReference>
<name>A0A150X360_9BACT</name>
<dbReference type="PRINTS" id="PR00096">
    <property type="entry name" value="GATASE"/>
</dbReference>
<protein>
    <submittedName>
        <fullName evidence="3">Anthranilate synthase subunit II</fullName>
    </submittedName>
</protein>
<dbReference type="InterPro" id="IPR006221">
    <property type="entry name" value="TrpG/PapA_dom"/>
</dbReference>
<evidence type="ECO:0000259" key="2">
    <source>
        <dbReference type="Pfam" id="PF00117"/>
    </source>
</evidence>
<sequence>MKILILDNYDSFTYNLVHYLRELAEGAEMTVARNDQITLDEVEAYDKILLSPGPGIPEEAGIMPELIKRYGATKSILGVCLGHQAIAEAYGASLYNMAEVLHGVSSKIKVVKPDDRLFNGIPSEYEICHYHSWNVSKEDLGSELEVTAYDELGEIMAISHKEYDVKGVQFHPESIMTEYGHKLLENWLNDSVNSETVIRKQEFTSLTKP</sequence>
<dbReference type="GO" id="GO:0000162">
    <property type="term" value="P:L-tryptophan biosynthetic process"/>
    <property type="evidence" value="ECO:0007669"/>
    <property type="project" value="TreeGrafter"/>
</dbReference>
<dbReference type="AlphaFoldDB" id="A0A150X360"/>
<dbReference type="Gene3D" id="3.40.50.880">
    <property type="match status" value="1"/>
</dbReference>
<comment type="caution">
    <text evidence="3">The sequence shown here is derived from an EMBL/GenBank/DDBJ whole genome shotgun (WGS) entry which is preliminary data.</text>
</comment>
<evidence type="ECO:0000256" key="1">
    <source>
        <dbReference type="ARBA" id="ARBA00022962"/>
    </source>
</evidence>
<dbReference type="InterPro" id="IPR029062">
    <property type="entry name" value="Class_I_gatase-like"/>
</dbReference>
<dbReference type="PRINTS" id="PR00099">
    <property type="entry name" value="CPSGATASE"/>
</dbReference>
<reference evidence="3 4" key="1">
    <citation type="submission" date="2016-01" db="EMBL/GenBank/DDBJ databases">
        <title>Genome sequencing of Roseivirga echinicomitans KMM 6058.</title>
        <authorList>
            <person name="Selvaratnam C."/>
            <person name="Thevarajoo S."/>
            <person name="Goh K.M."/>
            <person name="Ee R."/>
            <person name="Chan K.-G."/>
            <person name="Chong C.S."/>
        </authorList>
    </citation>
    <scope>NUCLEOTIDE SEQUENCE [LARGE SCALE GENOMIC DNA]</scope>
    <source>
        <strain evidence="3 4">KMM 6058</strain>
    </source>
</reference>
<dbReference type="RefSeq" id="WP_068418304.1">
    <property type="nucleotide sequence ID" value="NZ_LRDB01000050.1"/>
</dbReference>
<evidence type="ECO:0000313" key="3">
    <source>
        <dbReference type="EMBL" id="KYG73160.1"/>
    </source>
</evidence>
<dbReference type="CDD" id="cd01743">
    <property type="entry name" value="GATase1_Anthranilate_Synthase"/>
    <property type="match status" value="1"/>
</dbReference>
<proteinExistence type="predicted"/>
<dbReference type="PROSITE" id="PS51273">
    <property type="entry name" value="GATASE_TYPE_1"/>
    <property type="match status" value="1"/>
</dbReference>
<dbReference type="GO" id="GO:0005829">
    <property type="term" value="C:cytosol"/>
    <property type="evidence" value="ECO:0007669"/>
    <property type="project" value="TreeGrafter"/>
</dbReference>
<dbReference type="FunFam" id="3.40.50.880:FF:000003">
    <property type="entry name" value="Anthranilate synthase component II"/>
    <property type="match status" value="1"/>
</dbReference>
<accession>A0A150X360</accession>
<dbReference type="Pfam" id="PF00117">
    <property type="entry name" value="GATase"/>
    <property type="match status" value="1"/>
</dbReference>
<dbReference type="OrthoDB" id="9786812at2"/>
<feature type="domain" description="Glutamine amidotransferase" evidence="2">
    <location>
        <begin position="4"/>
        <end position="188"/>
    </location>
</feature>
<dbReference type="Proteomes" id="UP000075615">
    <property type="component" value="Unassembled WGS sequence"/>
</dbReference>
<dbReference type="PANTHER" id="PTHR43418">
    <property type="entry name" value="MULTIFUNCTIONAL TRYPTOPHAN BIOSYNTHESIS PROTEIN-RELATED"/>
    <property type="match status" value="1"/>
</dbReference>
<keyword evidence="4" id="KW-1185">Reference proteome</keyword>
<evidence type="ECO:0000313" key="4">
    <source>
        <dbReference type="Proteomes" id="UP000075615"/>
    </source>
</evidence>
<dbReference type="PRINTS" id="PR00097">
    <property type="entry name" value="ANTSNTHASEII"/>
</dbReference>
<organism evidence="3 4">
    <name type="scientific">Roseivirga echinicomitans</name>
    <dbReference type="NCBI Taxonomy" id="296218"/>
    <lineage>
        <taxon>Bacteria</taxon>
        <taxon>Pseudomonadati</taxon>
        <taxon>Bacteroidota</taxon>
        <taxon>Cytophagia</taxon>
        <taxon>Cytophagales</taxon>
        <taxon>Roseivirgaceae</taxon>
        <taxon>Roseivirga</taxon>
    </lineage>
</organism>
<keyword evidence="1" id="KW-0315">Glutamine amidotransferase</keyword>